<gene>
    <name evidence="3" type="ORF">MUK42_21761</name>
</gene>
<dbReference type="OrthoDB" id="1913984at2759"/>
<keyword evidence="2" id="KW-0812">Transmembrane</keyword>
<keyword evidence="2" id="KW-0472">Membrane</keyword>
<reference evidence="3" key="1">
    <citation type="submission" date="2022-05" db="EMBL/GenBank/DDBJ databases">
        <title>The Musa troglodytarum L. genome provides insights into the mechanism of non-climacteric behaviour and enrichment of carotenoids.</title>
        <authorList>
            <person name="Wang J."/>
        </authorList>
    </citation>
    <scope>NUCLEOTIDE SEQUENCE</scope>
    <source>
        <tissue evidence="3">Leaf</tissue>
    </source>
</reference>
<dbReference type="Proteomes" id="UP001055439">
    <property type="component" value="Chromosome 6"/>
</dbReference>
<dbReference type="PANTHER" id="PTHR15827">
    <property type="entry name" value="CYCLIN-DEPENDENT KINASE 2-INTERACTING PROTEIN"/>
    <property type="match status" value="1"/>
</dbReference>
<keyword evidence="4" id="KW-1185">Reference proteome</keyword>
<accession>A0A9E7GIC4</accession>
<feature type="region of interest" description="Disordered" evidence="1">
    <location>
        <begin position="1"/>
        <end position="38"/>
    </location>
</feature>
<dbReference type="EMBL" id="CP097508">
    <property type="protein sequence ID" value="URE12549.1"/>
    <property type="molecule type" value="Genomic_DNA"/>
</dbReference>
<dbReference type="PANTHER" id="PTHR15827:SF2">
    <property type="entry name" value="CYCLIN-DEPENDENT KINASE 2-INTERACTING PROTEIN"/>
    <property type="match status" value="1"/>
</dbReference>
<evidence type="ECO:0000313" key="3">
    <source>
        <dbReference type="EMBL" id="URE12549.1"/>
    </source>
</evidence>
<evidence type="ECO:0000256" key="1">
    <source>
        <dbReference type="SAM" id="MobiDB-lite"/>
    </source>
</evidence>
<proteinExistence type="predicted"/>
<feature type="transmembrane region" description="Helical" evidence="2">
    <location>
        <begin position="368"/>
        <end position="391"/>
    </location>
</feature>
<protein>
    <submittedName>
        <fullName evidence="3">Uncharacterized protein</fullName>
    </submittedName>
</protein>
<feature type="compositionally biased region" description="Polar residues" evidence="1">
    <location>
        <begin position="16"/>
        <end position="27"/>
    </location>
</feature>
<feature type="transmembrane region" description="Helical" evidence="2">
    <location>
        <begin position="298"/>
        <end position="316"/>
    </location>
</feature>
<dbReference type="AlphaFoldDB" id="A0A9E7GIC4"/>
<evidence type="ECO:0000256" key="2">
    <source>
        <dbReference type="SAM" id="Phobius"/>
    </source>
</evidence>
<evidence type="ECO:0000313" key="4">
    <source>
        <dbReference type="Proteomes" id="UP001055439"/>
    </source>
</evidence>
<organism evidence="3 4">
    <name type="scientific">Musa troglodytarum</name>
    <name type="common">fe'i banana</name>
    <dbReference type="NCBI Taxonomy" id="320322"/>
    <lineage>
        <taxon>Eukaryota</taxon>
        <taxon>Viridiplantae</taxon>
        <taxon>Streptophyta</taxon>
        <taxon>Embryophyta</taxon>
        <taxon>Tracheophyta</taxon>
        <taxon>Spermatophyta</taxon>
        <taxon>Magnoliopsida</taxon>
        <taxon>Liliopsida</taxon>
        <taxon>Zingiberales</taxon>
        <taxon>Musaceae</taxon>
        <taxon>Musa</taxon>
    </lineage>
</organism>
<name>A0A9E7GIC4_9LILI</name>
<sequence length="393" mass="43163">MEAEANATGTPLPPSKVSSSRNANPGLSPSPSPSPTRLWRPAAQRNIRNQWSKLFSNKDRWASAASEGRSQATCLVNAYLNQRYMPAMELGVLKDMPGIRQKACDKLARKQETYRKLLLSSYNDMVLAVAELVKSARSMRCFLKGPIASPLAQFSDIPEHENDPGDGGGIPVFSSFSITHFENLAHELVEMFVSELSLKRFLVVELLSIKHEEGEGQIDRLKWSDELYSGEFQDLTISGLCSEKNVEPLLPSLRGQQPCTSVTTQADYPLSSDVLQVYLTTWLADVNIDMNRFGKLKLISLPVILFLQCILTLSLAPHHLLACDSWSMAFPLQHSGDGVSGYPMPPYFCCNPRTFQGGYAMGTEPMHAVAAGFLAIASFCLLSGSSSNAVLQP</sequence>
<keyword evidence="2" id="KW-1133">Transmembrane helix</keyword>